<organism evidence="1 2">
    <name type="scientific">Bacteroides fragilis (strain 638R)</name>
    <dbReference type="NCBI Taxonomy" id="862962"/>
    <lineage>
        <taxon>Bacteria</taxon>
        <taxon>Pseudomonadati</taxon>
        <taxon>Bacteroidota</taxon>
        <taxon>Bacteroidia</taxon>
        <taxon>Bacteroidales</taxon>
        <taxon>Bacteroidaceae</taxon>
        <taxon>Bacteroides</taxon>
    </lineage>
</organism>
<protein>
    <submittedName>
        <fullName evidence="1">Uncharacterized protein</fullName>
    </submittedName>
</protein>
<dbReference type="HOGENOM" id="CLU_2217719_0_0_10"/>
<sequence>MPKFNRLFHFFTITLYIQYQSLILLNMKLDENILKACKGLVMNCNCQVLILDVLGEHRVFLVNDVHLKTRECRFNEVHDAQDITTLVLNVGHNFANGMTEQTLLERTQSIHKEDFKFGTDSYMWITKVDLNR</sequence>
<dbReference type="EMBL" id="FQ312004">
    <property type="protein sequence ID" value="CBW22467.1"/>
    <property type="molecule type" value="Genomic_DNA"/>
</dbReference>
<dbReference type="KEGG" id="bfg:BF638R_1943"/>
<evidence type="ECO:0000313" key="1">
    <source>
        <dbReference type="EMBL" id="CBW22467.1"/>
    </source>
</evidence>
<evidence type="ECO:0000313" key="2">
    <source>
        <dbReference type="Proteomes" id="UP000008560"/>
    </source>
</evidence>
<dbReference type="AlphaFoldDB" id="E1WVE4"/>
<proteinExistence type="predicted"/>
<dbReference type="PATRIC" id="fig|862962.3.peg.1967"/>
<reference evidence="1 2" key="1">
    <citation type="journal article" date="2010" name="Microbiology">
        <title>Twenty-eight divergent polysaccharide loci specifying within- and amongst-strain capsule diversity in three strains of Bacteroides fragilis.</title>
        <authorList>
            <person name="Patrick S."/>
            <person name="Blakely G.W."/>
            <person name="Houston S."/>
            <person name="Moore J."/>
            <person name="Abratt V.R."/>
            <person name="Bertalan M."/>
            <person name="Cerdeno-Tarraga A.M."/>
            <person name="Quail M.A."/>
            <person name="Corton N."/>
            <person name="Corton C."/>
            <person name="Bignell A."/>
            <person name="Barron A."/>
            <person name="Clark L."/>
            <person name="Bentley S.D."/>
            <person name="Parkhill J."/>
        </authorList>
    </citation>
    <scope>NUCLEOTIDE SEQUENCE [LARGE SCALE GENOMIC DNA]</scope>
    <source>
        <strain evidence="1 2">638R</strain>
    </source>
</reference>
<accession>E1WVE4</accession>
<name>E1WVE4_BACF6</name>
<dbReference type="Proteomes" id="UP000008560">
    <property type="component" value="Chromosome"/>
</dbReference>
<gene>
    <name evidence="1" type="ordered locus">BF638R_1943</name>
</gene>